<dbReference type="SUPFAM" id="SSF51419">
    <property type="entry name" value="PLP-binding barrel"/>
    <property type="match status" value="1"/>
</dbReference>
<dbReference type="PANTHER" id="PTHR10146:SF14">
    <property type="entry name" value="PYRIDOXAL PHOSPHATE HOMEOSTASIS PROTEIN"/>
    <property type="match status" value="1"/>
</dbReference>
<feature type="domain" description="Alanine racemase N-terminal" evidence="4">
    <location>
        <begin position="31"/>
        <end position="238"/>
    </location>
</feature>
<evidence type="ECO:0000313" key="6">
    <source>
        <dbReference type="Proteomes" id="UP001529421"/>
    </source>
</evidence>
<reference evidence="6" key="1">
    <citation type="submission" date="2023-06" db="EMBL/GenBank/DDBJ databases">
        <title>Identification and characterization of horizontal gene transfer across gut microbiota members of farm animals based on homology search.</title>
        <authorList>
            <person name="Zeman M."/>
            <person name="Kubasova T."/>
            <person name="Jahodarova E."/>
            <person name="Nykrynova M."/>
            <person name="Rychlik I."/>
        </authorList>
    </citation>
    <scope>NUCLEOTIDE SEQUENCE [LARGE SCALE GENOMIC DNA]</scope>
    <source>
        <strain evidence="6">154_Feed</strain>
    </source>
</reference>
<dbReference type="EMBL" id="JAUDDZ010000002">
    <property type="protein sequence ID" value="MDM8274437.1"/>
    <property type="molecule type" value="Genomic_DNA"/>
</dbReference>
<dbReference type="CDD" id="cd00635">
    <property type="entry name" value="PLPDE_III_YBL036c_like"/>
    <property type="match status" value="1"/>
</dbReference>
<dbReference type="PIRSF" id="PIRSF004848">
    <property type="entry name" value="YBL036c_PLPDEIII"/>
    <property type="match status" value="1"/>
</dbReference>
<comment type="caution">
    <text evidence="5">The sequence shown here is derived from an EMBL/GenBank/DDBJ whole genome shotgun (WGS) entry which is preliminary data.</text>
</comment>
<dbReference type="InterPro" id="IPR001608">
    <property type="entry name" value="Ala_racemase_N"/>
</dbReference>
<dbReference type="RefSeq" id="WP_289544418.1">
    <property type="nucleotide sequence ID" value="NZ_JAUDDZ010000002.1"/>
</dbReference>
<dbReference type="Proteomes" id="UP001529421">
    <property type="component" value="Unassembled WGS sequence"/>
</dbReference>
<proteinExistence type="inferred from homology"/>
<feature type="modified residue" description="N6-(pyridoxal phosphate)lysine" evidence="2">
    <location>
        <position position="40"/>
    </location>
</feature>
<gene>
    <name evidence="5" type="ORF">QUW28_02815</name>
</gene>
<organism evidence="5 6">
    <name type="scientific">Enorma phocaeensis</name>
    <dbReference type="NCBI Taxonomy" id="1871019"/>
    <lineage>
        <taxon>Bacteria</taxon>
        <taxon>Bacillati</taxon>
        <taxon>Actinomycetota</taxon>
        <taxon>Coriobacteriia</taxon>
        <taxon>Coriobacteriales</taxon>
        <taxon>Coriobacteriaceae</taxon>
        <taxon>Enorma</taxon>
    </lineage>
</organism>
<sequence>MTDYQDQIRRRREEILSRVDAALTRAGRSWSDVKIMAVSKTVDTGRVLDAIHAGYRLFGENRPQELVRKLDALKGAPEAADIRFDMIGNLQTNKINAVLGRAACIHSISSLHLAEAVSSRAARRLEQGELAAPQPVLIEVNVSGEASKSGFDPDELRSCMGELRELRGIRIEGLMTMAPRGDKHRARETFAGLRGLRDELLAAHPALELPELSCGMSEDFEVALEEGSTLVRLGRVVFDPSFELE</sequence>
<evidence type="ECO:0000313" key="5">
    <source>
        <dbReference type="EMBL" id="MDM8274437.1"/>
    </source>
</evidence>
<evidence type="ECO:0000256" key="1">
    <source>
        <dbReference type="ARBA" id="ARBA00022898"/>
    </source>
</evidence>
<dbReference type="InterPro" id="IPR029066">
    <property type="entry name" value="PLP-binding_barrel"/>
</dbReference>
<keyword evidence="1 2" id="KW-0663">Pyridoxal phosphate</keyword>
<protein>
    <recommendedName>
        <fullName evidence="2">Pyridoxal phosphate homeostasis protein</fullName>
        <shortName evidence="2">PLP homeostasis protein</shortName>
    </recommendedName>
</protein>
<evidence type="ECO:0000259" key="4">
    <source>
        <dbReference type="Pfam" id="PF01168"/>
    </source>
</evidence>
<name>A0ABT7V7F9_9ACTN</name>
<dbReference type="NCBIfam" id="TIGR00044">
    <property type="entry name" value="YggS family pyridoxal phosphate-dependent enzyme"/>
    <property type="match status" value="1"/>
</dbReference>
<dbReference type="HAMAP" id="MF_02087">
    <property type="entry name" value="PLP_homeostasis"/>
    <property type="match status" value="1"/>
</dbReference>
<dbReference type="Pfam" id="PF01168">
    <property type="entry name" value="Ala_racemase_N"/>
    <property type="match status" value="1"/>
</dbReference>
<keyword evidence="6" id="KW-1185">Reference proteome</keyword>
<comment type="function">
    <text evidence="2">Pyridoxal 5'-phosphate (PLP)-binding protein, which is involved in PLP homeostasis.</text>
</comment>
<dbReference type="InterPro" id="IPR011078">
    <property type="entry name" value="PyrdxlP_homeostasis"/>
</dbReference>
<dbReference type="Gene3D" id="3.20.20.10">
    <property type="entry name" value="Alanine racemase"/>
    <property type="match status" value="1"/>
</dbReference>
<evidence type="ECO:0000256" key="2">
    <source>
        <dbReference type="HAMAP-Rule" id="MF_02087"/>
    </source>
</evidence>
<accession>A0ABT7V7F9</accession>
<dbReference type="PANTHER" id="PTHR10146">
    <property type="entry name" value="PROLINE SYNTHETASE CO-TRANSCRIBED BACTERIAL HOMOLOG PROTEIN"/>
    <property type="match status" value="1"/>
</dbReference>
<evidence type="ECO:0000256" key="3">
    <source>
        <dbReference type="RuleBase" id="RU004514"/>
    </source>
</evidence>
<comment type="similarity">
    <text evidence="2 3">Belongs to the pyridoxal phosphate-binding protein YggS/PROSC family.</text>
</comment>